<reference evidence="10" key="1">
    <citation type="submission" date="2021-08" db="EMBL/GenBank/DDBJ databases">
        <title>Prevotella lacticifex sp. nov., isolated from rumen of cow.</title>
        <authorList>
            <person name="Shinkai T."/>
            <person name="Ikeyama N."/>
            <person name="Kumagai M."/>
            <person name="Ohmori H."/>
            <person name="Sakamoto M."/>
            <person name="Ohkuma M."/>
            <person name="Mitsumori M."/>
        </authorList>
    </citation>
    <scope>NUCLEOTIDE SEQUENCE</scope>
    <source>
        <strain evidence="10">DSM 11371</strain>
    </source>
</reference>
<evidence type="ECO:0000256" key="3">
    <source>
        <dbReference type="ARBA" id="ARBA00022448"/>
    </source>
</evidence>
<evidence type="ECO:0000256" key="2">
    <source>
        <dbReference type="ARBA" id="ARBA00007613"/>
    </source>
</evidence>
<keyword evidence="5" id="KW-0812">Transmembrane</keyword>
<evidence type="ECO:0000256" key="4">
    <source>
        <dbReference type="ARBA" id="ARBA00022452"/>
    </source>
</evidence>
<dbReference type="GO" id="GO:1990281">
    <property type="term" value="C:efflux pump complex"/>
    <property type="evidence" value="ECO:0007669"/>
    <property type="project" value="TreeGrafter"/>
</dbReference>
<evidence type="ECO:0000313" key="11">
    <source>
        <dbReference type="Proteomes" id="UP000887043"/>
    </source>
</evidence>
<keyword evidence="8" id="KW-0175">Coiled coil</keyword>
<keyword evidence="6" id="KW-0472">Membrane</keyword>
<dbReference type="EMBL" id="BPTR01000001">
    <property type="protein sequence ID" value="GJG26960.1"/>
    <property type="molecule type" value="Genomic_DNA"/>
</dbReference>
<organism evidence="10 11">
    <name type="scientific">Segatella bryantii</name>
    <name type="common">Prevotella bryantii</name>
    <dbReference type="NCBI Taxonomy" id="77095"/>
    <lineage>
        <taxon>Bacteria</taxon>
        <taxon>Pseudomonadati</taxon>
        <taxon>Bacteroidota</taxon>
        <taxon>Bacteroidia</taxon>
        <taxon>Bacteroidales</taxon>
        <taxon>Prevotellaceae</taxon>
        <taxon>Segatella</taxon>
    </lineage>
</organism>
<dbReference type="AlphaFoldDB" id="A0AA37HUP1"/>
<evidence type="ECO:0000256" key="1">
    <source>
        <dbReference type="ARBA" id="ARBA00004442"/>
    </source>
</evidence>
<dbReference type="RefSeq" id="WP_006281387.1">
    <property type="nucleotide sequence ID" value="NZ_BPTR01000001.1"/>
</dbReference>
<keyword evidence="3" id="KW-0813">Transport</keyword>
<dbReference type="GO" id="GO:0015288">
    <property type="term" value="F:porin activity"/>
    <property type="evidence" value="ECO:0007669"/>
    <property type="project" value="TreeGrafter"/>
</dbReference>
<dbReference type="PANTHER" id="PTHR30026">
    <property type="entry name" value="OUTER MEMBRANE PROTEIN TOLC"/>
    <property type="match status" value="1"/>
</dbReference>
<keyword evidence="7" id="KW-0998">Cell outer membrane</keyword>
<gene>
    <name evidence="10" type="ORF">PRRU23_06600</name>
</gene>
<proteinExistence type="inferred from homology"/>
<evidence type="ECO:0000256" key="5">
    <source>
        <dbReference type="ARBA" id="ARBA00022692"/>
    </source>
</evidence>
<name>A0AA37HUP1_SEGBR</name>
<comment type="similarity">
    <text evidence="2">Belongs to the outer membrane factor (OMF) (TC 1.B.17) family.</text>
</comment>
<evidence type="ECO:0000256" key="7">
    <source>
        <dbReference type="ARBA" id="ARBA00023237"/>
    </source>
</evidence>
<keyword evidence="4" id="KW-1134">Transmembrane beta strand</keyword>
<dbReference type="PANTHER" id="PTHR30026:SF23">
    <property type="entry name" value="TO APRF-PUTATIVE OUTER MEMBRANE EFFLUX PROTEIN OR SECRETED ALKALINE PHOSPHATASE-RELATED"/>
    <property type="match status" value="1"/>
</dbReference>
<evidence type="ECO:0000313" key="10">
    <source>
        <dbReference type="EMBL" id="GJG26960.1"/>
    </source>
</evidence>
<dbReference type="Gene3D" id="1.20.1600.10">
    <property type="entry name" value="Outer membrane efflux proteins (OEP)"/>
    <property type="match status" value="1"/>
</dbReference>
<dbReference type="Proteomes" id="UP000887043">
    <property type="component" value="Unassembled WGS sequence"/>
</dbReference>
<comment type="caution">
    <text evidence="10">The sequence shown here is derived from an EMBL/GenBank/DDBJ whole genome shotgun (WGS) entry which is preliminary data.</text>
</comment>
<accession>A0AA37HUP1</accession>
<dbReference type="GO" id="GO:0015562">
    <property type="term" value="F:efflux transmembrane transporter activity"/>
    <property type="evidence" value="ECO:0007669"/>
    <property type="project" value="InterPro"/>
</dbReference>
<dbReference type="InterPro" id="IPR051906">
    <property type="entry name" value="TolC-like"/>
</dbReference>
<protein>
    <submittedName>
        <fullName evidence="10">Transporter</fullName>
    </submittedName>
</protein>
<feature type="signal peptide" evidence="9">
    <location>
        <begin position="1"/>
        <end position="21"/>
    </location>
</feature>
<evidence type="ECO:0000256" key="6">
    <source>
        <dbReference type="ARBA" id="ARBA00023136"/>
    </source>
</evidence>
<feature type="coiled-coil region" evidence="8">
    <location>
        <begin position="175"/>
        <end position="216"/>
    </location>
</feature>
<dbReference type="InterPro" id="IPR003423">
    <property type="entry name" value="OMP_efflux"/>
</dbReference>
<keyword evidence="9" id="KW-0732">Signal</keyword>
<sequence>MNKKLISTMALTFAIILSANAQTRKMSMNELFELIGQNNKSIKASRSAAAAAIEGIKAAKSERLPDVNVQLSASYIGNAIMMDRDFSDWQNLDSPHWGNQFVVDAQQTIYTGGAITAGIKLAELGANQADIRVTQNVQDQRFIALSQYLELEKITHRERVLESNINLTQKLIDNIKEKQRQGVALKNDITRYELQMENLKLNRTKLQNNRKILNHQLCNTIGISTDEEIVPTDDIAGVIFNKEGEEHWQTAALGVNPQLAMAGVNEQMAKQRVKLAKSDMLPKVAVVAQNNFNGPITFELPPIDKNLNIWYVGIGVQYSLSSLFKSNKKILQAKLQSQAATEQKAVAAELLNNQIQAAYTNYLQSYVELETQQKSVQLAQENYQVVNDRYLNQLALITDMLDASNMKLDAELSEVDARINIAYAYYKMKYTAGNL</sequence>
<comment type="subcellular location">
    <subcellularLocation>
        <location evidence="1">Cell outer membrane</location>
    </subcellularLocation>
</comment>
<feature type="chain" id="PRO_5041221754" evidence="9">
    <location>
        <begin position="22"/>
        <end position="435"/>
    </location>
</feature>
<evidence type="ECO:0000256" key="9">
    <source>
        <dbReference type="SAM" id="SignalP"/>
    </source>
</evidence>
<dbReference type="SUPFAM" id="SSF56954">
    <property type="entry name" value="Outer membrane efflux proteins (OEP)"/>
    <property type="match status" value="1"/>
</dbReference>
<dbReference type="GO" id="GO:0009279">
    <property type="term" value="C:cell outer membrane"/>
    <property type="evidence" value="ECO:0007669"/>
    <property type="project" value="UniProtKB-SubCell"/>
</dbReference>
<evidence type="ECO:0000256" key="8">
    <source>
        <dbReference type="SAM" id="Coils"/>
    </source>
</evidence>
<dbReference type="Pfam" id="PF02321">
    <property type="entry name" value="OEP"/>
    <property type="match status" value="1"/>
</dbReference>